<accession>B4J6E4</accession>
<evidence type="ECO:0000256" key="19">
    <source>
        <dbReference type="ARBA" id="ARBA00033291"/>
    </source>
</evidence>
<dbReference type="GO" id="GO:0000139">
    <property type="term" value="C:Golgi membrane"/>
    <property type="evidence" value="ECO:0007669"/>
    <property type="project" value="UniProtKB-SubCell"/>
</dbReference>
<evidence type="ECO:0000256" key="15">
    <source>
        <dbReference type="ARBA" id="ARBA00023211"/>
    </source>
</evidence>
<dbReference type="Pfam" id="PF13896">
    <property type="entry name" value="Glyco_transf_49"/>
    <property type="match status" value="1"/>
</dbReference>
<dbReference type="EMBL" id="CH916367">
    <property type="protein sequence ID" value="EDW01945.1"/>
    <property type="molecule type" value="Genomic_DNA"/>
</dbReference>
<evidence type="ECO:0000313" key="21">
    <source>
        <dbReference type="EMBL" id="EDW01945.1"/>
    </source>
</evidence>
<keyword evidence="8" id="KW-0812">Transmembrane</keyword>
<keyword evidence="11" id="KW-1133">Transmembrane helix</keyword>
<comment type="cofactor">
    <cofactor evidence="1">
        <name>Mn(2+)</name>
        <dbReference type="ChEBI" id="CHEBI:29035"/>
    </cofactor>
</comment>
<dbReference type="InParanoid" id="B4J6E4"/>
<evidence type="ECO:0000256" key="5">
    <source>
        <dbReference type="ARBA" id="ARBA00017962"/>
    </source>
</evidence>
<evidence type="ECO:0000256" key="16">
    <source>
        <dbReference type="ARBA" id="ARBA00030723"/>
    </source>
</evidence>
<evidence type="ECO:0000256" key="6">
    <source>
        <dbReference type="ARBA" id="ARBA00022676"/>
    </source>
</evidence>
<keyword evidence="13" id="KW-0472">Membrane</keyword>
<protein>
    <recommendedName>
        <fullName evidence="5">Beta-1,4-glucuronyltransferase 1</fullName>
    </recommendedName>
    <alternativeName>
        <fullName evidence="16">I-beta-1,3-N-acetylglucosaminyltransferase</fullName>
    </alternativeName>
    <alternativeName>
        <fullName evidence="19">N-acetyllactosaminide beta-1,3-N-acetylglucosaminyltransferase</fullName>
    </alternativeName>
    <alternativeName>
        <fullName evidence="17">Poly-N-acetyllactosamine extension enzyme</fullName>
    </alternativeName>
    <alternativeName>
        <fullName evidence="18">UDP-GlcNAc:betaGal beta-1,3-N-acetylglucosaminyltransferase 1</fullName>
    </alternativeName>
</protein>
<dbReference type="GO" id="GO:0035269">
    <property type="term" value="P:protein O-linked glycosylation via mannose"/>
    <property type="evidence" value="ECO:0007669"/>
    <property type="project" value="TreeGrafter"/>
</dbReference>
<keyword evidence="7" id="KW-0808">Transferase</keyword>
<comment type="subcellular location">
    <subcellularLocation>
        <location evidence="2">Golgi apparatus membrane</location>
        <topology evidence="2">Single-pass type II membrane protein</topology>
    </subcellularLocation>
</comment>
<dbReference type="PANTHER" id="PTHR46420:SF1">
    <property type="entry name" value="BETA-1,4-GLUCURONYLTRANSFERASE 1"/>
    <property type="match status" value="1"/>
</dbReference>
<keyword evidence="14" id="KW-0325">Glycoprotein</keyword>
<evidence type="ECO:0000256" key="4">
    <source>
        <dbReference type="ARBA" id="ARBA00008539"/>
    </source>
</evidence>
<evidence type="ECO:0000256" key="7">
    <source>
        <dbReference type="ARBA" id="ARBA00022679"/>
    </source>
</evidence>
<evidence type="ECO:0000256" key="8">
    <source>
        <dbReference type="ARBA" id="ARBA00022692"/>
    </source>
</evidence>
<comment type="similarity">
    <text evidence="4">Belongs to the glycosyltransferase 49 family.</text>
</comment>
<dbReference type="OrthoDB" id="6479716at2759"/>
<dbReference type="PhylomeDB" id="B4J6E4"/>
<evidence type="ECO:0000256" key="18">
    <source>
        <dbReference type="ARBA" id="ARBA00032181"/>
    </source>
</evidence>
<name>B4J6E4_DROGR</name>
<proteinExistence type="inferred from homology"/>
<evidence type="ECO:0000256" key="2">
    <source>
        <dbReference type="ARBA" id="ARBA00004323"/>
    </source>
</evidence>
<sequence>MRNIARKGCQTKYVFLTDIDIIPSLNSVVELNNFFKTVICEGYCAYVIPTFEIDVRAAFPRSKDLLRGLIKKGLARPFHEKVFIYNQYATNFSKWLSTNRSETAVRISHTVTNFEFLYEPFYIAIDSAPAHDERFTGYGFTRNSQVYEMYVAGYKFYVLSPVFTCHWGLQRKQARPAWREQQNNANRKKFEVFKSEIFARYKNNPHLK</sequence>
<dbReference type="Proteomes" id="UP000001070">
    <property type="component" value="Unassembled WGS sequence"/>
</dbReference>
<keyword evidence="6" id="KW-0328">Glycosyltransferase</keyword>
<reference evidence="21 22" key="1">
    <citation type="journal article" date="2007" name="Nature">
        <title>Evolution of genes and genomes on the Drosophila phylogeny.</title>
        <authorList>
            <consortium name="Drosophila 12 Genomes Consortium"/>
            <person name="Clark A.G."/>
            <person name="Eisen M.B."/>
            <person name="Smith D.R."/>
            <person name="Bergman C.M."/>
            <person name="Oliver B."/>
            <person name="Markow T.A."/>
            <person name="Kaufman T.C."/>
            <person name="Kellis M."/>
            <person name="Gelbart W."/>
            <person name="Iyer V.N."/>
            <person name="Pollard D.A."/>
            <person name="Sackton T.B."/>
            <person name="Larracuente A.M."/>
            <person name="Singh N.D."/>
            <person name="Abad J.P."/>
            <person name="Abt D.N."/>
            <person name="Adryan B."/>
            <person name="Aguade M."/>
            <person name="Akashi H."/>
            <person name="Anderson W.W."/>
            <person name="Aquadro C.F."/>
            <person name="Ardell D.H."/>
            <person name="Arguello R."/>
            <person name="Artieri C.G."/>
            <person name="Barbash D.A."/>
            <person name="Barker D."/>
            <person name="Barsanti P."/>
            <person name="Batterham P."/>
            <person name="Batzoglou S."/>
            <person name="Begun D."/>
            <person name="Bhutkar A."/>
            <person name="Blanco E."/>
            <person name="Bosak S.A."/>
            <person name="Bradley R.K."/>
            <person name="Brand A.D."/>
            <person name="Brent M.R."/>
            <person name="Brooks A.N."/>
            <person name="Brown R.H."/>
            <person name="Butlin R.K."/>
            <person name="Caggese C."/>
            <person name="Calvi B.R."/>
            <person name="Bernardo de Carvalho A."/>
            <person name="Caspi A."/>
            <person name="Castrezana S."/>
            <person name="Celniker S.E."/>
            <person name="Chang J.L."/>
            <person name="Chapple C."/>
            <person name="Chatterji S."/>
            <person name="Chinwalla A."/>
            <person name="Civetta A."/>
            <person name="Clifton S.W."/>
            <person name="Comeron J.M."/>
            <person name="Costello J.C."/>
            <person name="Coyne J.A."/>
            <person name="Daub J."/>
            <person name="David R.G."/>
            <person name="Delcher A.L."/>
            <person name="Delehaunty K."/>
            <person name="Do C.B."/>
            <person name="Ebling H."/>
            <person name="Edwards K."/>
            <person name="Eickbush T."/>
            <person name="Evans J.D."/>
            <person name="Filipski A."/>
            <person name="Findeiss S."/>
            <person name="Freyhult E."/>
            <person name="Fulton L."/>
            <person name="Fulton R."/>
            <person name="Garcia A.C."/>
            <person name="Gardiner A."/>
            <person name="Garfield D.A."/>
            <person name="Garvin B.E."/>
            <person name="Gibson G."/>
            <person name="Gilbert D."/>
            <person name="Gnerre S."/>
            <person name="Godfrey J."/>
            <person name="Good R."/>
            <person name="Gotea V."/>
            <person name="Gravely B."/>
            <person name="Greenberg A.J."/>
            <person name="Griffiths-Jones S."/>
            <person name="Gross S."/>
            <person name="Guigo R."/>
            <person name="Gustafson E.A."/>
            <person name="Haerty W."/>
            <person name="Hahn M.W."/>
            <person name="Halligan D.L."/>
            <person name="Halpern A.L."/>
            <person name="Halter G.M."/>
            <person name="Han M.V."/>
            <person name="Heger A."/>
            <person name="Hillier L."/>
            <person name="Hinrichs A.S."/>
            <person name="Holmes I."/>
            <person name="Hoskins R.A."/>
            <person name="Hubisz M.J."/>
            <person name="Hultmark D."/>
            <person name="Huntley M.A."/>
            <person name="Jaffe D.B."/>
            <person name="Jagadeeshan S."/>
            <person name="Jeck W.R."/>
            <person name="Johnson J."/>
            <person name="Jones C.D."/>
            <person name="Jordan W.C."/>
            <person name="Karpen G.H."/>
            <person name="Kataoka E."/>
            <person name="Keightley P.D."/>
            <person name="Kheradpour P."/>
            <person name="Kirkness E.F."/>
            <person name="Koerich L.B."/>
            <person name="Kristiansen K."/>
            <person name="Kudrna D."/>
            <person name="Kulathinal R.J."/>
            <person name="Kumar S."/>
            <person name="Kwok R."/>
            <person name="Lander E."/>
            <person name="Langley C.H."/>
            <person name="Lapoint R."/>
            <person name="Lazzaro B.P."/>
            <person name="Lee S.J."/>
            <person name="Levesque L."/>
            <person name="Li R."/>
            <person name="Lin C.F."/>
            <person name="Lin M.F."/>
            <person name="Lindblad-Toh K."/>
            <person name="Llopart A."/>
            <person name="Long M."/>
            <person name="Low L."/>
            <person name="Lozovsky E."/>
            <person name="Lu J."/>
            <person name="Luo M."/>
            <person name="Machado C.A."/>
            <person name="Makalowski W."/>
            <person name="Marzo M."/>
            <person name="Matsuda M."/>
            <person name="Matzkin L."/>
            <person name="McAllister B."/>
            <person name="McBride C.S."/>
            <person name="McKernan B."/>
            <person name="McKernan K."/>
            <person name="Mendez-Lago M."/>
            <person name="Minx P."/>
            <person name="Mollenhauer M.U."/>
            <person name="Montooth K."/>
            <person name="Mount S.M."/>
            <person name="Mu X."/>
            <person name="Myers E."/>
            <person name="Negre B."/>
            <person name="Newfeld S."/>
            <person name="Nielsen R."/>
            <person name="Noor M.A."/>
            <person name="O'Grady P."/>
            <person name="Pachter L."/>
            <person name="Papaceit M."/>
            <person name="Parisi M.J."/>
            <person name="Parisi M."/>
            <person name="Parts L."/>
            <person name="Pedersen J.S."/>
            <person name="Pesole G."/>
            <person name="Phillippy A.M."/>
            <person name="Ponting C.P."/>
            <person name="Pop M."/>
            <person name="Porcelli D."/>
            <person name="Powell J.R."/>
            <person name="Prohaska S."/>
            <person name="Pruitt K."/>
            <person name="Puig M."/>
            <person name="Quesneville H."/>
            <person name="Ram K.R."/>
            <person name="Rand D."/>
            <person name="Rasmussen M.D."/>
            <person name="Reed L.K."/>
            <person name="Reenan R."/>
            <person name="Reily A."/>
            <person name="Remington K.A."/>
            <person name="Rieger T.T."/>
            <person name="Ritchie M.G."/>
            <person name="Robin C."/>
            <person name="Rogers Y.H."/>
            <person name="Rohde C."/>
            <person name="Rozas J."/>
            <person name="Rubenfield M.J."/>
            <person name="Ruiz A."/>
            <person name="Russo S."/>
            <person name="Salzberg S.L."/>
            <person name="Sanchez-Gracia A."/>
            <person name="Saranga D.J."/>
            <person name="Sato H."/>
            <person name="Schaeffer S.W."/>
            <person name="Schatz M.C."/>
            <person name="Schlenke T."/>
            <person name="Schwartz R."/>
            <person name="Segarra C."/>
            <person name="Singh R.S."/>
            <person name="Sirot L."/>
            <person name="Sirota M."/>
            <person name="Sisneros N.B."/>
            <person name="Smith C.D."/>
            <person name="Smith T.F."/>
            <person name="Spieth J."/>
            <person name="Stage D.E."/>
            <person name="Stark A."/>
            <person name="Stephan W."/>
            <person name="Strausberg R.L."/>
            <person name="Strempel S."/>
            <person name="Sturgill D."/>
            <person name="Sutton G."/>
            <person name="Sutton G.G."/>
            <person name="Tao W."/>
            <person name="Teichmann S."/>
            <person name="Tobari Y.N."/>
            <person name="Tomimura Y."/>
            <person name="Tsolas J.M."/>
            <person name="Valente V.L."/>
            <person name="Venter E."/>
            <person name="Venter J.C."/>
            <person name="Vicario S."/>
            <person name="Vieira F.G."/>
            <person name="Vilella A.J."/>
            <person name="Villasante A."/>
            <person name="Walenz B."/>
            <person name="Wang J."/>
            <person name="Wasserman M."/>
            <person name="Watts T."/>
            <person name="Wilson D."/>
            <person name="Wilson R.K."/>
            <person name="Wing R.A."/>
            <person name="Wolfner M.F."/>
            <person name="Wong A."/>
            <person name="Wong G.K."/>
            <person name="Wu C.I."/>
            <person name="Wu G."/>
            <person name="Yamamoto D."/>
            <person name="Yang H.P."/>
            <person name="Yang S.P."/>
            <person name="Yorke J.A."/>
            <person name="Yoshida K."/>
            <person name="Zdobnov E."/>
            <person name="Zhang P."/>
            <person name="Zhang Y."/>
            <person name="Zimin A.V."/>
            <person name="Baldwin J."/>
            <person name="Abdouelleil A."/>
            <person name="Abdulkadir J."/>
            <person name="Abebe A."/>
            <person name="Abera B."/>
            <person name="Abreu J."/>
            <person name="Acer S.C."/>
            <person name="Aftuck L."/>
            <person name="Alexander A."/>
            <person name="An P."/>
            <person name="Anderson E."/>
            <person name="Anderson S."/>
            <person name="Arachi H."/>
            <person name="Azer M."/>
            <person name="Bachantsang P."/>
            <person name="Barry A."/>
            <person name="Bayul T."/>
            <person name="Berlin A."/>
            <person name="Bessette D."/>
            <person name="Bloom T."/>
            <person name="Blye J."/>
            <person name="Boguslavskiy L."/>
            <person name="Bonnet C."/>
            <person name="Boukhgalter B."/>
            <person name="Bourzgui I."/>
            <person name="Brown A."/>
            <person name="Cahill P."/>
            <person name="Channer S."/>
            <person name="Cheshatsang Y."/>
            <person name="Chuda L."/>
            <person name="Citroen M."/>
            <person name="Collymore A."/>
            <person name="Cooke P."/>
            <person name="Costello M."/>
            <person name="D'Aco K."/>
            <person name="Daza R."/>
            <person name="De Haan G."/>
            <person name="DeGray S."/>
            <person name="DeMaso C."/>
            <person name="Dhargay N."/>
            <person name="Dooley K."/>
            <person name="Dooley E."/>
            <person name="Doricent M."/>
            <person name="Dorje P."/>
            <person name="Dorjee K."/>
            <person name="Dupes A."/>
            <person name="Elong R."/>
            <person name="Falk J."/>
            <person name="Farina A."/>
            <person name="Faro S."/>
            <person name="Ferguson D."/>
            <person name="Fisher S."/>
            <person name="Foley C.D."/>
            <person name="Franke A."/>
            <person name="Friedrich D."/>
            <person name="Gadbois L."/>
            <person name="Gearin G."/>
            <person name="Gearin C.R."/>
            <person name="Giannoukos G."/>
            <person name="Goode T."/>
            <person name="Graham J."/>
            <person name="Grandbois E."/>
            <person name="Grewal S."/>
            <person name="Gyaltsen K."/>
            <person name="Hafez N."/>
            <person name="Hagos B."/>
            <person name="Hall J."/>
            <person name="Henson C."/>
            <person name="Hollinger A."/>
            <person name="Honan T."/>
            <person name="Huard M.D."/>
            <person name="Hughes L."/>
            <person name="Hurhula B."/>
            <person name="Husby M.E."/>
            <person name="Kamat A."/>
            <person name="Kanga B."/>
            <person name="Kashin S."/>
            <person name="Khazanovich D."/>
            <person name="Kisner P."/>
            <person name="Lance K."/>
            <person name="Lara M."/>
            <person name="Lee W."/>
            <person name="Lennon N."/>
            <person name="Letendre F."/>
            <person name="LeVine R."/>
            <person name="Lipovsky A."/>
            <person name="Liu X."/>
            <person name="Liu J."/>
            <person name="Liu S."/>
            <person name="Lokyitsang T."/>
            <person name="Lokyitsang Y."/>
            <person name="Lubonja R."/>
            <person name="Lui A."/>
            <person name="MacDonald P."/>
            <person name="Magnisalis V."/>
            <person name="Maru K."/>
            <person name="Matthews C."/>
            <person name="McCusker W."/>
            <person name="McDonough S."/>
            <person name="Mehta T."/>
            <person name="Meldrim J."/>
            <person name="Meneus L."/>
            <person name="Mihai O."/>
            <person name="Mihalev A."/>
            <person name="Mihova T."/>
            <person name="Mittelman R."/>
            <person name="Mlenga V."/>
            <person name="Montmayeur A."/>
            <person name="Mulrain L."/>
            <person name="Navidi A."/>
            <person name="Naylor J."/>
            <person name="Negash T."/>
            <person name="Nguyen T."/>
            <person name="Nguyen N."/>
            <person name="Nicol R."/>
            <person name="Norbu C."/>
            <person name="Norbu N."/>
            <person name="Novod N."/>
            <person name="O'Neill B."/>
            <person name="Osman S."/>
            <person name="Markiewicz E."/>
            <person name="Oyono O.L."/>
            <person name="Patti C."/>
            <person name="Phunkhang P."/>
            <person name="Pierre F."/>
            <person name="Priest M."/>
            <person name="Raghuraman S."/>
            <person name="Rege F."/>
            <person name="Reyes R."/>
            <person name="Rise C."/>
            <person name="Rogov P."/>
            <person name="Ross K."/>
            <person name="Ryan E."/>
            <person name="Settipalli S."/>
            <person name="Shea T."/>
            <person name="Sherpa N."/>
            <person name="Shi L."/>
            <person name="Shih D."/>
            <person name="Sparrow T."/>
            <person name="Spaulding J."/>
            <person name="Stalker J."/>
            <person name="Stange-Thomann N."/>
            <person name="Stavropoulos S."/>
            <person name="Stone C."/>
            <person name="Strader C."/>
            <person name="Tesfaye S."/>
            <person name="Thomson T."/>
            <person name="Thoulutsang Y."/>
            <person name="Thoulutsang D."/>
            <person name="Topham K."/>
            <person name="Topping I."/>
            <person name="Tsamla T."/>
            <person name="Vassiliev H."/>
            <person name="Vo A."/>
            <person name="Wangchuk T."/>
            <person name="Wangdi T."/>
            <person name="Weiand M."/>
            <person name="Wilkinson J."/>
            <person name="Wilson A."/>
            <person name="Yadav S."/>
            <person name="Young G."/>
            <person name="Yu Q."/>
            <person name="Zembek L."/>
            <person name="Zhong D."/>
            <person name="Zimmer A."/>
            <person name="Zwirko Z."/>
            <person name="Jaffe D.B."/>
            <person name="Alvarez P."/>
            <person name="Brockman W."/>
            <person name="Butler J."/>
            <person name="Chin C."/>
            <person name="Gnerre S."/>
            <person name="Grabherr M."/>
            <person name="Kleber M."/>
            <person name="Mauceli E."/>
            <person name="MacCallum I."/>
        </authorList>
    </citation>
    <scope>NUCLEOTIDE SEQUENCE [LARGE SCALE GENOMIC DNA]</scope>
    <source>
        <strain evidence="22">Tucson 15287-2541.00</strain>
    </source>
</reference>
<dbReference type="OMA" id="NDEFLIC"/>
<keyword evidence="15" id="KW-0464">Manganese</keyword>
<evidence type="ECO:0000256" key="13">
    <source>
        <dbReference type="ARBA" id="ARBA00023136"/>
    </source>
</evidence>
<evidence type="ECO:0000256" key="11">
    <source>
        <dbReference type="ARBA" id="ARBA00022989"/>
    </source>
</evidence>
<dbReference type="eggNOG" id="KOG3765">
    <property type="taxonomic scope" value="Eukaryota"/>
</dbReference>
<comment type="pathway">
    <text evidence="3">Protein modification; protein glycosylation.</text>
</comment>
<evidence type="ECO:0000256" key="12">
    <source>
        <dbReference type="ARBA" id="ARBA00023034"/>
    </source>
</evidence>
<dbReference type="HOGENOM" id="CLU_019238_5_0_1"/>
<keyword evidence="22" id="KW-1185">Reference proteome</keyword>
<evidence type="ECO:0000256" key="10">
    <source>
        <dbReference type="ARBA" id="ARBA00022968"/>
    </source>
</evidence>
<dbReference type="FunCoup" id="B4J6E4">
    <property type="interactions" value="312"/>
</dbReference>
<dbReference type="InterPro" id="IPR043189">
    <property type="entry name" value="B4GAT1"/>
</dbReference>
<dbReference type="GO" id="GO:0015020">
    <property type="term" value="F:glucuronosyltransferase activity"/>
    <property type="evidence" value="ECO:0007669"/>
    <property type="project" value="InterPro"/>
</dbReference>
<evidence type="ECO:0000256" key="17">
    <source>
        <dbReference type="ARBA" id="ARBA00032175"/>
    </source>
</evidence>
<keyword evidence="9" id="KW-0479">Metal-binding</keyword>
<evidence type="ECO:0000256" key="3">
    <source>
        <dbReference type="ARBA" id="ARBA00004922"/>
    </source>
</evidence>
<gene>
    <name evidence="21" type="primary">Dgri\GH20168</name>
    <name evidence="21" type="ORF">Dgri_GH20168</name>
</gene>
<dbReference type="GO" id="GO:0046872">
    <property type="term" value="F:metal ion binding"/>
    <property type="evidence" value="ECO:0007669"/>
    <property type="project" value="UniProtKB-KW"/>
</dbReference>
<dbReference type="UniPathway" id="UPA00378"/>
<evidence type="ECO:0000256" key="1">
    <source>
        <dbReference type="ARBA" id="ARBA00001936"/>
    </source>
</evidence>
<keyword evidence="10" id="KW-0735">Signal-anchor</keyword>
<evidence type="ECO:0000256" key="20">
    <source>
        <dbReference type="ARBA" id="ARBA00047852"/>
    </source>
</evidence>
<keyword evidence="12" id="KW-0333">Golgi apparatus</keyword>
<dbReference type="PANTHER" id="PTHR46420">
    <property type="entry name" value="BETA-1,4-GLUCURONYLTRANSFERASE 1"/>
    <property type="match status" value="1"/>
</dbReference>
<dbReference type="AlphaFoldDB" id="B4J6E4"/>
<evidence type="ECO:0000256" key="9">
    <source>
        <dbReference type="ARBA" id="ARBA00022723"/>
    </source>
</evidence>
<organism evidence="22">
    <name type="scientific">Drosophila grimshawi</name>
    <name type="common">Hawaiian fruit fly</name>
    <name type="synonym">Idiomyia grimshawi</name>
    <dbReference type="NCBI Taxonomy" id="7222"/>
    <lineage>
        <taxon>Eukaryota</taxon>
        <taxon>Metazoa</taxon>
        <taxon>Ecdysozoa</taxon>
        <taxon>Arthropoda</taxon>
        <taxon>Hexapoda</taxon>
        <taxon>Insecta</taxon>
        <taxon>Pterygota</taxon>
        <taxon>Neoptera</taxon>
        <taxon>Endopterygota</taxon>
        <taxon>Diptera</taxon>
        <taxon>Brachycera</taxon>
        <taxon>Muscomorpha</taxon>
        <taxon>Ephydroidea</taxon>
        <taxon>Drosophilidae</taxon>
        <taxon>Drosophila</taxon>
        <taxon>Hawaiian Drosophila</taxon>
    </lineage>
</organism>
<evidence type="ECO:0000256" key="14">
    <source>
        <dbReference type="ARBA" id="ARBA00023180"/>
    </source>
</evidence>
<dbReference type="STRING" id="7222.B4J6E4"/>
<evidence type="ECO:0000313" key="22">
    <source>
        <dbReference type="Proteomes" id="UP000001070"/>
    </source>
</evidence>
<comment type="catalytic activity">
    <reaction evidence="20">
        <text>3-O-[beta-D-Xyl-(1-&gt;4)-Rib-ol-P-Rib-ol-P-3-beta-D-GalNAc-(1-&gt;3)-beta-D-GlcNAc-(1-&gt;4)-(O-6-P-alpha-D-Man)]-Thr-[protein] + UDP-alpha-D-glucuronate = 3-O-[beta-D-GlcA-(1-&gt;3)-beta-D-Xyl-(1-&gt;4)-Rib-ol-P-Rib-ol-P-3-beta-D-GalNAc-(1-&gt;3)-beta-D-GlcNAc-(1-&gt;4)-(O-6-P-alpha-D-Man)]-Thr-[protein] + UDP + H(+)</text>
        <dbReference type="Rhea" id="RHEA:46860"/>
        <dbReference type="Rhea" id="RHEA-COMP:15023"/>
        <dbReference type="Rhea" id="RHEA-COMP:17482"/>
        <dbReference type="ChEBI" id="CHEBI:15378"/>
        <dbReference type="ChEBI" id="CHEBI:58052"/>
        <dbReference type="ChEBI" id="CHEBI:58223"/>
        <dbReference type="ChEBI" id="CHEBI:142405"/>
        <dbReference type="ChEBI" id="CHEBI:177336"/>
    </reaction>
</comment>